<dbReference type="PANTHER" id="PTHR44068">
    <property type="entry name" value="ZGC:194242"/>
    <property type="match status" value="1"/>
</dbReference>
<evidence type="ECO:0000313" key="9">
    <source>
        <dbReference type="EMBL" id="KAK5091990.1"/>
    </source>
</evidence>
<feature type="compositionally biased region" description="Basic and acidic residues" evidence="7">
    <location>
        <begin position="34"/>
        <end position="57"/>
    </location>
</feature>
<dbReference type="Pfam" id="PF08498">
    <property type="entry name" value="Sterol_MT_C"/>
    <property type="match status" value="1"/>
</dbReference>
<keyword evidence="6" id="KW-0756">Sterol biosynthesis</keyword>
<evidence type="ECO:0000256" key="3">
    <source>
        <dbReference type="ARBA" id="ARBA00022691"/>
    </source>
</evidence>
<dbReference type="Proteomes" id="UP001345013">
    <property type="component" value="Unassembled WGS sequence"/>
</dbReference>
<feature type="region of interest" description="Disordered" evidence="7">
    <location>
        <begin position="30"/>
        <end position="57"/>
    </location>
</feature>
<evidence type="ECO:0000256" key="7">
    <source>
        <dbReference type="SAM" id="MobiDB-lite"/>
    </source>
</evidence>
<dbReference type="PROSITE" id="PS51685">
    <property type="entry name" value="SAM_MT_ERG6_SMT"/>
    <property type="match status" value="1"/>
</dbReference>
<feature type="domain" description="SAM-dependent methyltransferase Erg6/SMT-type" evidence="8">
    <location>
        <begin position="69"/>
        <end position="273"/>
    </location>
</feature>
<protein>
    <recommendedName>
        <fullName evidence="6">Sterol 24-C-methyltransferase</fullName>
        <ecNumber evidence="6">2.1.1.-</ecNumber>
    </recommendedName>
    <alternativeName>
        <fullName evidence="6">Delta(24)-sterol C-methyltransferase</fullName>
    </alternativeName>
</protein>
<comment type="function">
    <text evidence="6">Catalyzes the transfer of methyl groups from S-adenosyl-methionine to the C-24 of sterols.</text>
</comment>
<dbReference type="InterPro" id="IPR013705">
    <property type="entry name" value="Sterol_MeTrfase_C"/>
</dbReference>
<evidence type="ECO:0000256" key="6">
    <source>
        <dbReference type="RuleBase" id="RU362025"/>
    </source>
</evidence>
<evidence type="ECO:0000256" key="2">
    <source>
        <dbReference type="ARBA" id="ARBA00022679"/>
    </source>
</evidence>
<keyword evidence="10" id="KW-1185">Reference proteome</keyword>
<keyword evidence="6" id="KW-0443">Lipid metabolism</keyword>
<dbReference type="InterPro" id="IPR029063">
    <property type="entry name" value="SAM-dependent_MTases_sf"/>
</dbReference>
<keyword evidence="6" id="KW-0753">Steroid metabolism</keyword>
<dbReference type="Pfam" id="PF08241">
    <property type="entry name" value="Methyltransf_11"/>
    <property type="match status" value="1"/>
</dbReference>
<comment type="caution">
    <text evidence="9">The sequence shown here is derived from an EMBL/GenBank/DDBJ whole genome shotgun (WGS) entry which is preliminary data.</text>
</comment>
<keyword evidence="2 5" id="KW-0808">Transferase</keyword>
<dbReference type="InterPro" id="IPR013216">
    <property type="entry name" value="Methyltransf_11"/>
</dbReference>
<sequence>MPASPLTRETFDAHIDRLTAATPAYTSNFSSFRDSSKDDSRTKTKDAFPVTETERSAARAAASTRTNQYYDIVTRSYERGWSKHFHFAPFAPGDSISHAVNFVVYRLAILLQLQPNMKVLDVGCGIGAASREIAKLVGCEVIGVTINQYQVNRAIQLTAQEGLGHLCTFIQADFMDLPFPDDYFDAVIQFEACCHSPSLAHVYAQCGRVLKPGKQLGFTDHLMTDAACGGAYDETNTKHRDVRNRIEVGGGIASLQTTSTARQALKTAGFKVELDENYAKYFDRLSGPVPFVFEDANDNATSANTASANDASAPTWNGKRIASFSPVKIPHRSGQTHYHAPPPQPPYPPITSTKTNPIPPTHRPLSYPLMGTKEAVAMTVTCEDHKTVSDMRHSNRKWRFLLTKIFVWLKLGPPELVHLNDMLSLYVDGVVEGVQMDIFTPCWMFVCRKVEGACEEGLLEPFTAGVAE</sequence>
<dbReference type="PANTHER" id="PTHR44068:SF1">
    <property type="entry name" value="HYPOTHETICAL LOC100005854"/>
    <property type="match status" value="1"/>
</dbReference>
<dbReference type="EC" id="2.1.1.-" evidence="6"/>
<comment type="pathway">
    <text evidence="6">Steroid metabolism.</text>
</comment>
<accession>A0ABR0KA86</accession>
<keyword evidence="1 5" id="KW-0489">Methyltransferase</keyword>
<evidence type="ECO:0000259" key="8">
    <source>
        <dbReference type="PROSITE" id="PS51685"/>
    </source>
</evidence>
<evidence type="ECO:0000256" key="5">
    <source>
        <dbReference type="PROSITE-ProRule" id="PRU01022"/>
    </source>
</evidence>
<dbReference type="CDD" id="cd02440">
    <property type="entry name" value="AdoMet_MTases"/>
    <property type="match status" value="1"/>
</dbReference>
<comment type="similarity">
    <text evidence="4 5 6">Belongs to the class I-like SAM-binding methyltransferase superfamily. Erg6/SMT family.</text>
</comment>
<gene>
    <name evidence="9" type="ORF">LTR24_005638</name>
</gene>
<evidence type="ECO:0000256" key="1">
    <source>
        <dbReference type="ARBA" id="ARBA00022603"/>
    </source>
</evidence>
<organism evidence="9 10">
    <name type="scientific">Lithohypha guttulata</name>
    <dbReference type="NCBI Taxonomy" id="1690604"/>
    <lineage>
        <taxon>Eukaryota</taxon>
        <taxon>Fungi</taxon>
        <taxon>Dikarya</taxon>
        <taxon>Ascomycota</taxon>
        <taxon>Pezizomycotina</taxon>
        <taxon>Eurotiomycetes</taxon>
        <taxon>Chaetothyriomycetidae</taxon>
        <taxon>Chaetothyriales</taxon>
        <taxon>Trichomeriaceae</taxon>
        <taxon>Lithohypha</taxon>
    </lineage>
</organism>
<keyword evidence="6" id="KW-0752">Steroid biosynthesis</keyword>
<dbReference type="SUPFAM" id="SSF53335">
    <property type="entry name" value="S-adenosyl-L-methionine-dependent methyltransferases"/>
    <property type="match status" value="1"/>
</dbReference>
<keyword evidence="6" id="KW-0444">Lipid biosynthesis</keyword>
<evidence type="ECO:0000313" key="10">
    <source>
        <dbReference type="Proteomes" id="UP001345013"/>
    </source>
</evidence>
<evidence type="ECO:0000256" key="4">
    <source>
        <dbReference type="ARBA" id="ARBA00038188"/>
    </source>
</evidence>
<proteinExistence type="inferred from homology"/>
<dbReference type="EMBL" id="JAVRRG010000066">
    <property type="protein sequence ID" value="KAK5091990.1"/>
    <property type="molecule type" value="Genomic_DNA"/>
</dbReference>
<name>A0ABR0KA86_9EURO</name>
<dbReference type="InterPro" id="IPR030384">
    <property type="entry name" value="MeTrfase_SMT"/>
</dbReference>
<keyword evidence="3 5" id="KW-0949">S-adenosyl-L-methionine</keyword>
<dbReference type="InterPro" id="IPR050447">
    <property type="entry name" value="Erg6_SMT_methyltransf"/>
</dbReference>
<dbReference type="Gene3D" id="3.40.50.150">
    <property type="entry name" value="Vaccinia Virus protein VP39"/>
    <property type="match status" value="1"/>
</dbReference>
<reference evidence="9 10" key="1">
    <citation type="submission" date="2023-08" db="EMBL/GenBank/DDBJ databases">
        <title>Black Yeasts Isolated from many extreme environments.</title>
        <authorList>
            <person name="Coleine C."/>
            <person name="Stajich J.E."/>
            <person name="Selbmann L."/>
        </authorList>
    </citation>
    <scope>NUCLEOTIDE SEQUENCE [LARGE SCALE GENOMIC DNA]</scope>
    <source>
        <strain evidence="9 10">CCFEE 5885</strain>
    </source>
</reference>
<keyword evidence="6" id="KW-1207">Sterol metabolism</keyword>